<dbReference type="SUPFAM" id="SSF47413">
    <property type="entry name" value="lambda repressor-like DNA-binding domains"/>
    <property type="match status" value="1"/>
</dbReference>
<reference evidence="2 3" key="1">
    <citation type="submission" date="2018-10" db="EMBL/GenBank/DDBJ databases">
        <title>Phylogenomics of Brevibacillus.</title>
        <authorList>
            <person name="Dunlap C."/>
        </authorList>
    </citation>
    <scope>NUCLEOTIDE SEQUENCE [LARGE SCALE GENOMIC DNA]</scope>
    <source>
        <strain evidence="2 3">NRRL NRS 1219</strain>
    </source>
</reference>
<dbReference type="Proteomes" id="UP000317180">
    <property type="component" value="Unassembled WGS sequence"/>
</dbReference>
<dbReference type="InterPro" id="IPR010982">
    <property type="entry name" value="Lambda_DNA-bd_dom_sf"/>
</dbReference>
<name>A0A3M8ASE5_9BACL</name>
<dbReference type="InterPro" id="IPR001387">
    <property type="entry name" value="Cro/C1-type_HTH"/>
</dbReference>
<dbReference type="EMBL" id="BJOD01000011">
    <property type="protein sequence ID" value="GED25187.1"/>
    <property type="molecule type" value="Genomic_DNA"/>
</dbReference>
<dbReference type="Proteomes" id="UP000276178">
    <property type="component" value="Unassembled WGS sequence"/>
</dbReference>
<organism evidence="2 3">
    <name type="scientific">Brevibacillus agri</name>
    <dbReference type="NCBI Taxonomy" id="51101"/>
    <lineage>
        <taxon>Bacteria</taxon>
        <taxon>Bacillati</taxon>
        <taxon>Bacillota</taxon>
        <taxon>Bacilli</taxon>
        <taxon>Bacillales</taxon>
        <taxon>Paenibacillaceae</taxon>
        <taxon>Brevibacillus</taxon>
    </lineage>
</organism>
<evidence type="ECO:0000313" key="3">
    <source>
        <dbReference type="Proteomes" id="UP000276178"/>
    </source>
</evidence>
<evidence type="ECO:0000313" key="4">
    <source>
        <dbReference type="Proteomes" id="UP000317180"/>
    </source>
</evidence>
<reference evidence="1 4" key="2">
    <citation type="submission" date="2019-06" db="EMBL/GenBank/DDBJ databases">
        <title>Whole genome shotgun sequence of Brevibacillus agri NBRC 15538.</title>
        <authorList>
            <person name="Hosoyama A."/>
            <person name="Uohara A."/>
            <person name="Ohji S."/>
            <person name="Ichikawa N."/>
        </authorList>
    </citation>
    <scope>NUCLEOTIDE SEQUENCE [LARGE SCALE GENOMIC DNA]</scope>
    <source>
        <strain evidence="1 4">NBRC 15538</strain>
    </source>
</reference>
<accession>A0A3M8ASE5</accession>
<dbReference type="OrthoDB" id="2905717at2"/>
<keyword evidence="4" id="KW-1185">Reference proteome</keyword>
<sequence length="60" mass="7387">MTEREQWMLKRKQKRIRLIQIAKYIGCSISLLSRWECNTCEISKNKLDKYKQFIEIYKSD</sequence>
<dbReference type="GO" id="GO:0003677">
    <property type="term" value="F:DNA binding"/>
    <property type="evidence" value="ECO:0007669"/>
    <property type="project" value="InterPro"/>
</dbReference>
<dbReference type="RefSeq" id="WP_122953038.1">
    <property type="nucleotide sequence ID" value="NZ_BJOD01000011.1"/>
</dbReference>
<dbReference type="EMBL" id="RHHN01000042">
    <property type="protein sequence ID" value="RNB54126.1"/>
    <property type="molecule type" value="Genomic_DNA"/>
</dbReference>
<dbReference type="AlphaFoldDB" id="A0A3M8ASE5"/>
<evidence type="ECO:0000313" key="1">
    <source>
        <dbReference type="EMBL" id="GED25187.1"/>
    </source>
</evidence>
<gene>
    <name evidence="1" type="ORF">BAG01nite_12890</name>
    <name evidence="2" type="ORF">EB820_14530</name>
</gene>
<dbReference type="CDD" id="cd00093">
    <property type="entry name" value="HTH_XRE"/>
    <property type="match status" value="1"/>
</dbReference>
<evidence type="ECO:0000313" key="2">
    <source>
        <dbReference type="EMBL" id="RNB54126.1"/>
    </source>
</evidence>
<proteinExistence type="predicted"/>
<comment type="caution">
    <text evidence="2">The sequence shown here is derived from an EMBL/GenBank/DDBJ whole genome shotgun (WGS) entry which is preliminary data.</text>
</comment>
<dbReference type="GeneID" id="82810813"/>
<protein>
    <submittedName>
        <fullName evidence="2">XRE family transcriptional regulator</fullName>
    </submittedName>
</protein>